<dbReference type="Proteomes" id="UP000076842">
    <property type="component" value="Unassembled WGS sequence"/>
</dbReference>
<dbReference type="EMBL" id="KV424124">
    <property type="protein sequence ID" value="KZT51131.1"/>
    <property type="molecule type" value="Genomic_DNA"/>
</dbReference>
<keyword evidence="2" id="KW-1185">Reference proteome</keyword>
<sequence>MANNVQLQYAQLLSLPSSQRLPSIKATIRALPQSRTRVEVSSYLYTQLSHTHKARARDVGAVEDLLLKECKEFLVQNESVVHEANSERSDHHWLAPTVLAMAGALLRLPEHRLTRLPVSSLSKHLLLTISQSLTSDHSNLPTLTRLLDKLVSSSLTTSPALHILIDNMVILISHTASLAKGASADEQLTLMLTYTSLSLTILTSLLTHARPSPSDAPHIAGIILKHISAFAETIWTQYGGVMGAFVQLRRVFYGCADVLATDHAEADECVKGLVRSLGAEPGSSTSSTGGSSKAYLFILAESLLPALSPVFVYGTLLPLCLPSLDDAKDHAAFESAHSLFLGILSLPPAPSQADHGPLDVRQCVPYYVNCLLQRLSSTDLSAVQFTVAYTSLVRTCASLANAPAPSLQDSSDERITFGALAWYCIQSIVSELRDMSLQTSFNKPYRGTLQDTLISLIPVVPLAILPGTLENIAAYILDDIVGSEVDAVNGGDEGRSKAVFGKIFEAIRAVGDEARGEALGWWLAIVAKMTRGNPVPDDSLRARL</sequence>
<dbReference type="AlphaFoldDB" id="A0A165CP53"/>
<dbReference type="PANTHER" id="PTHR39214:SF1">
    <property type="entry name" value="MICROBODY (PEROXISOME) BIOGENESIS PROTEIN PEROXIN 8 (EUROFUNG)"/>
    <property type="match status" value="1"/>
</dbReference>
<proteinExistence type="predicted"/>
<protein>
    <submittedName>
        <fullName evidence="1">Uncharacterized protein</fullName>
    </submittedName>
</protein>
<gene>
    <name evidence="1" type="ORF">CALCODRAFT_503912</name>
</gene>
<organism evidence="1 2">
    <name type="scientific">Calocera cornea HHB12733</name>
    <dbReference type="NCBI Taxonomy" id="1353952"/>
    <lineage>
        <taxon>Eukaryota</taxon>
        <taxon>Fungi</taxon>
        <taxon>Dikarya</taxon>
        <taxon>Basidiomycota</taxon>
        <taxon>Agaricomycotina</taxon>
        <taxon>Dacrymycetes</taxon>
        <taxon>Dacrymycetales</taxon>
        <taxon>Dacrymycetaceae</taxon>
        <taxon>Calocera</taxon>
    </lineage>
</organism>
<name>A0A165CP53_9BASI</name>
<reference evidence="1 2" key="1">
    <citation type="journal article" date="2016" name="Mol. Biol. Evol.">
        <title>Comparative Genomics of Early-Diverging Mushroom-Forming Fungi Provides Insights into the Origins of Lignocellulose Decay Capabilities.</title>
        <authorList>
            <person name="Nagy L.G."/>
            <person name="Riley R."/>
            <person name="Tritt A."/>
            <person name="Adam C."/>
            <person name="Daum C."/>
            <person name="Floudas D."/>
            <person name="Sun H."/>
            <person name="Yadav J.S."/>
            <person name="Pangilinan J."/>
            <person name="Larsson K.H."/>
            <person name="Matsuura K."/>
            <person name="Barry K."/>
            <person name="Labutti K."/>
            <person name="Kuo R."/>
            <person name="Ohm R.A."/>
            <person name="Bhattacharya S.S."/>
            <person name="Shirouzu T."/>
            <person name="Yoshinaga Y."/>
            <person name="Martin F.M."/>
            <person name="Grigoriev I.V."/>
            <person name="Hibbett D.S."/>
        </authorList>
    </citation>
    <scope>NUCLEOTIDE SEQUENCE [LARGE SCALE GENOMIC DNA]</scope>
    <source>
        <strain evidence="1 2">HHB12733</strain>
    </source>
</reference>
<dbReference type="PANTHER" id="PTHR39214">
    <property type="entry name" value="MICROBODY (PEROXISOME) BIOGENESIS PROTEIN PEROXIN 8 (EUROFUNG)"/>
    <property type="match status" value="1"/>
</dbReference>
<dbReference type="InParanoid" id="A0A165CP53"/>
<accession>A0A165CP53</accession>
<dbReference type="OrthoDB" id="2357318at2759"/>
<evidence type="ECO:0000313" key="1">
    <source>
        <dbReference type="EMBL" id="KZT51131.1"/>
    </source>
</evidence>
<evidence type="ECO:0000313" key="2">
    <source>
        <dbReference type="Proteomes" id="UP000076842"/>
    </source>
</evidence>
<dbReference type="InterPro" id="IPR055334">
    <property type="entry name" value="PEX8-like"/>
</dbReference>
<dbReference type="STRING" id="1353952.A0A165CP53"/>